<name>A0A9N9MC80_9CUCU</name>
<dbReference type="AlphaFoldDB" id="A0A9N9MC80"/>
<proteinExistence type="inferred from homology"/>
<keyword evidence="15" id="KW-1185">Reference proteome</keyword>
<dbReference type="GO" id="GO:0006979">
    <property type="term" value="P:response to oxidative stress"/>
    <property type="evidence" value="ECO:0007669"/>
    <property type="project" value="TreeGrafter"/>
</dbReference>
<accession>A0A9N9MC80</accession>
<evidence type="ECO:0000256" key="6">
    <source>
        <dbReference type="ARBA" id="ARBA00022660"/>
    </source>
</evidence>
<keyword evidence="10" id="KW-0472">Membrane</keyword>
<evidence type="ECO:0000256" key="2">
    <source>
        <dbReference type="ARBA" id="ARBA00009508"/>
    </source>
</evidence>
<evidence type="ECO:0000313" key="15">
    <source>
        <dbReference type="Proteomes" id="UP001152799"/>
    </source>
</evidence>
<dbReference type="CDD" id="cd20266">
    <property type="entry name" value="Complex1_LYR_NDUFA6_LYRM6"/>
    <property type="match status" value="1"/>
</dbReference>
<dbReference type="InterPro" id="IPR045299">
    <property type="entry name" value="Complex1_LYR_NDUFA6_LYRM6"/>
</dbReference>
<organism evidence="14 15">
    <name type="scientific">Ceutorhynchus assimilis</name>
    <name type="common">cabbage seed weevil</name>
    <dbReference type="NCBI Taxonomy" id="467358"/>
    <lineage>
        <taxon>Eukaryota</taxon>
        <taxon>Metazoa</taxon>
        <taxon>Ecdysozoa</taxon>
        <taxon>Arthropoda</taxon>
        <taxon>Hexapoda</taxon>
        <taxon>Insecta</taxon>
        <taxon>Pterygota</taxon>
        <taxon>Neoptera</taxon>
        <taxon>Endopterygota</taxon>
        <taxon>Coleoptera</taxon>
        <taxon>Polyphaga</taxon>
        <taxon>Cucujiformia</taxon>
        <taxon>Curculionidae</taxon>
        <taxon>Ceutorhynchinae</taxon>
        <taxon>Ceutorhynchus</taxon>
    </lineage>
</organism>
<sequence>MASETAKRILKEVKPILSLDRFEAKRRVIKLYKAWFRQIPYIIKHFDIEYNEERCQAKLREEFTKYDTIKDIRVIDMLVIKGQMELNEASQKWTTRRGVVKYFDGGGHIDPKPDCFMAKFLSGKD</sequence>
<keyword evidence="9" id="KW-0496">Mitochondrion</keyword>
<evidence type="ECO:0000256" key="7">
    <source>
        <dbReference type="ARBA" id="ARBA00022792"/>
    </source>
</evidence>
<dbReference type="PANTHER" id="PTHR12964:SF0">
    <property type="entry name" value="NADH DEHYDROGENASE [UBIQUINONE] 1 ALPHA SUBCOMPLEX SUBUNIT 6"/>
    <property type="match status" value="1"/>
</dbReference>
<evidence type="ECO:0000256" key="12">
    <source>
        <dbReference type="ARBA" id="ARBA00032352"/>
    </source>
</evidence>
<evidence type="ECO:0000256" key="3">
    <source>
        <dbReference type="ARBA" id="ARBA00011790"/>
    </source>
</evidence>
<comment type="subcellular location">
    <subcellularLocation>
        <location evidence="1">Mitochondrion inner membrane</location>
        <topology evidence="1">Peripheral membrane protein</topology>
        <orientation evidence="1">Matrix side</orientation>
    </subcellularLocation>
</comment>
<evidence type="ECO:0000256" key="11">
    <source>
        <dbReference type="ARBA" id="ARBA00030213"/>
    </source>
</evidence>
<dbReference type="InterPro" id="IPR016488">
    <property type="entry name" value="NADH_Ub_cplx-1_asu_su-6"/>
</dbReference>
<evidence type="ECO:0000313" key="14">
    <source>
        <dbReference type="EMBL" id="CAG9761378.1"/>
    </source>
</evidence>
<dbReference type="GO" id="GO:0005743">
    <property type="term" value="C:mitochondrial inner membrane"/>
    <property type="evidence" value="ECO:0007669"/>
    <property type="project" value="UniProtKB-SubCell"/>
</dbReference>
<evidence type="ECO:0000256" key="13">
    <source>
        <dbReference type="ARBA" id="ARBA00046116"/>
    </source>
</evidence>
<evidence type="ECO:0000256" key="1">
    <source>
        <dbReference type="ARBA" id="ARBA00004443"/>
    </source>
</evidence>
<keyword evidence="5" id="KW-0813">Transport</keyword>
<dbReference type="GO" id="GO:0045271">
    <property type="term" value="C:respiratory chain complex I"/>
    <property type="evidence" value="ECO:0007669"/>
    <property type="project" value="InterPro"/>
</dbReference>
<protein>
    <recommendedName>
        <fullName evidence="4">NADH dehydrogenase [ubiquinone] 1 alpha subcomplex subunit 6</fullName>
    </recommendedName>
    <alternativeName>
        <fullName evidence="11">Complex I-B14</fullName>
    </alternativeName>
    <alternativeName>
        <fullName evidence="12">NADH-ubiquinone oxidoreductase B14 subunit</fullName>
    </alternativeName>
</protein>
<evidence type="ECO:0000256" key="9">
    <source>
        <dbReference type="ARBA" id="ARBA00023128"/>
    </source>
</evidence>
<dbReference type="OrthoDB" id="14535at2759"/>
<dbReference type="EMBL" id="OU892286">
    <property type="protein sequence ID" value="CAG9761378.1"/>
    <property type="molecule type" value="Genomic_DNA"/>
</dbReference>
<evidence type="ECO:0000256" key="8">
    <source>
        <dbReference type="ARBA" id="ARBA00022982"/>
    </source>
</evidence>
<keyword evidence="8" id="KW-0249">Electron transport</keyword>
<dbReference type="PANTHER" id="PTHR12964">
    <property type="entry name" value="NADH-UBIQUINONE OXIDOREDUCTASE B14 SUBUNIT"/>
    <property type="match status" value="1"/>
</dbReference>
<comment type="function">
    <text evidence="13">Accessory subunit of the mitochondrial membrane respiratory chain NADH dehydrogenase (Complex I), that is believed to be not involved in catalysis. Required for proper complex I assembly. Complex I functions in the transfer of electrons from NADH to the respiratory chain. The immediate electron acceptor for the enzyme is believed to be ubiquinone.</text>
</comment>
<dbReference type="Proteomes" id="UP001152799">
    <property type="component" value="Chromosome 10"/>
</dbReference>
<evidence type="ECO:0000256" key="4">
    <source>
        <dbReference type="ARBA" id="ARBA00016386"/>
    </source>
</evidence>
<evidence type="ECO:0000256" key="5">
    <source>
        <dbReference type="ARBA" id="ARBA00022448"/>
    </source>
</evidence>
<reference evidence="14" key="1">
    <citation type="submission" date="2022-01" db="EMBL/GenBank/DDBJ databases">
        <authorList>
            <person name="King R."/>
        </authorList>
    </citation>
    <scope>NUCLEOTIDE SEQUENCE</scope>
</reference>
<gene>
    <name evidence="14" type="ORF">CEUTPL_LOCUS2083</name>
</gene>
<comment type="similarity">
    <text evidence="2">Belongs to the complex I LYR family.</text>
</comment>
<keyword evidence="6" id="KW-0679">Respiratory chain</keyword>
<evidence type="ECO:0000256" key="10">
    <source>
        <dbReference type="ARBA" id="ARBA00023136"/>
    </source>
</evidence>
<keyword evidence="7" id="KW-0999">Mitochondrion inner membrane</keyword>
<comment type="subunit">
    <text evidence="3">Mammalian complex I is composed of 45 different subunits.</text>
</comment>